<accession>A0A1D1VVS1</accession>
<dbReference type="InterPro" id="IPR013792">
    <property type="entry name" value="RNA3'P_cycl/enolpyr_Trfase_a/b"/>
</dbReference>
<gene>
    <name evidence="4" type="primary">RvY_15673-1</name>
    <name evidence="4" type="synonym">RvY_15673.1</name>
    <name evidence="4" type="ORF">RvY_15673</name>
</gene>
<dbReference type="Proteomes" id="UP000186922">
    <property type="component" value="Unassembled WGS sequence"/>
</dbReference>
<dbReference type="PANTHER" id="PTHR11096">
    <property type="entry name" value="RNA 3' TERMINAL PHOSPHATE CYCLASE"/>
    <property type="match status" value="1"/>
</dbReference>
<evidence type="ECO:0000259" key="2">
    <source>
        <dbReference type="Pfam" id="PF01137"/>
    </source>
</evidence>
<keyword evidence="5" id="KW-1185">Reference proteome</keyword>
<dbReference type="InterPro" id="IPR036553">
    <property type="entry name" value="RPTC_insert"/>
</dbReference>
<organism evidence="4 5">
    <name type="scientific">Ramazzottius varieornatus</name>
    <name type="common">Water bear</name>
    <name type="synonym">Tardigrade</name>
    <dbReference type="NCBI Taxonomy" id="947166"/>
    <lineage>
        <taxon>Eukaryota</taxon>
        <taxon>Metazoa</taxon>
        <taxon>Ecdysozoa</taxon>
        <taxon>Tardigrada</taxon>
        <taxon>Eutardigrada</taxon>
        <taxon>Parachela</taxon>
        <taxon>Hypsibioidea</taxon>
        <taxon>Ramazzottiidae</taxon>
        <taxon>Ramazzottius</taxon>
    </lineage>
</organism>
<dbReference type="EMBL" id="BDGG01000012">
    <property type="protein sequence ID" value="GAV05567.1"/>
    <property type="molecule type" value="Genomic_DNA"/>
</dbReference>
<dbReference type="OrthoDB" id="25029at2759"/>
<dbReference type="InterPro" id="IPR000228">
    <property type="entry name" value="RNA3'_term_phos_cyc"/>
</dbReference>
<dbReference type="AlphaFoldDB" id="A0A1D1VVS1"/>
<feature type="domain" description="RNA 3'-terminal phosphate cyclase insert" evidence="3">
    <location>
        <begin position="6"/>
        <end position="74"/>
    </location>
</feature>
<dbReference type="Pfam" id="PF01137">
    <property type="entry name" value="RTC"/>
    <property type="match status" value="1"/>
</dbReference>
<name>A0A1D1VVS1_RAMVA</name>
<dbReference type="GO" id="GO:0006396">
    <property type="term" value="P:RNA processing"/>
    <property type="evidence" value="ECO:0007669"/>
    <property type="project" value="InterPro"/>
</dbReference>
<evidence type="ECO:0000313" key="4">
    <source>
        <dbReference type="EMBL" id="GAV05567.1"/>
    </source>
</evidence>
<dbReference type="Gene3D" id="3.65.10.20">
    <property type="entry name" value="RNA 3'-terminal phosphate cyclase domain"/>
    <property type="match status" value="1"/>
</dbReference>
<dbReference type="InterPro" id="IPR023797">
    <property type="entry name" value="RNA3'_phos_cyclase_dom"/>
</dbReference>
<feature type="domain" description="RNA 3'-terminal phosphate cyclase" evidence="2">
    <location>
        <begin position="5"/>
        <end position="127"/>
    </location>
</feature>
<dbReference type="InterPro" id="IPR037136">
    <property type="entry name" value="RNA3'_phos_cyclase_dom_sf"/>
</dbReference>
<protein>
    <recommendedName>
        <fullName evidence="1">RNA 3'-terminal phosphate cyclase</fullName>
    </recommendedName>
</protein>
<proteinExistence type="predicted"/>
<evidence type="ECO:0000256" key="1">
    <source>
        <dbReference type="ARBA" id="ARBA00021428"/>
    </source>
</evidence>
<evidence type="ECO:0000259" key="3">
    <source>
        <dbReference type="Pfam" id="PF05189"/>
    </source>
</evidence>
<dbReference type="SUPFAM" id="SSF52913">
    <property type="entry name" value="RNA 3'-terminal phosphate cyclase, RPTC, insert domain"/>
    <property type="match status" value="1"/>
</dbReference>
<dbReference type="GO" id="GO:0003963">
    <property type="term" value="F:RNA-3'-phosphate cyclase activity"/>
    <property type="evidence" value="ECO:0007669"/>
    <property type="project" value="TreeGrafter"/>
</dbReference>
<evidence type="ECO:0000313" key="5">
    <source>
        <dbReference type="Proteomes" id="UP000186922"/>
    </source>
</evidence>
<comment type="caution">
    <text evidence="4">The sequence shown here is derived from an EMBL/GenBank/DDBJ whole genome shotgun (WGS) entry which is preliminary data.</text>
</comment>
<sequence>MVKHNILQKLGAAPDIKINKLGERVHDATGTGTGVFVWAETVRGAAIAGTANGAKGKPNQQVAEEASEMFASNIRCCAAVDEHLQDQLIIFMALAAGHSEMLAGPLTMHTQTAIYVCQQLLGVKFSVSMLPNGNCMVACNGVGWENKQI</sequence>
<dbReference type="SUPFAM" id="SSF55205">
    <property type="entry name" value="EPT/RTPC-like"/>
    <property type="match status" value="1"/>
</dbReference>
<reference evidence="4 5" key="1">
    <citation type="journal article" date="2016" name="Nat. Commun.">
        <title>Extremotolerant tardigrade genome and improved radiotolerance of human cultured cells by tardigrade-unique protein.</title>
        <authorList>
            <person name="Hashimoto T."/>
            <person name="Horikawa D.D."/>
            <person name="Saito Y."/>
            <person name="Kuwahara H."/>
            <person name="Kozuka-Hata H."/>
            <person name="Shin-I T."/>
            <person name="Minakuchi Y."/>
            <person name="Ohishi K."/>
            <person name="Motoyama A."/>
            <person name="Aizu T."/>
            <person name="Enomoto A."/>
            <person name="Kondo K."/>
            <person name="Tanaka S."/>
            <person name="Hara Y."/>
            <person name="Koshikawa S."/>
            <person name="Sagara H."/>
            <person name="Miura T."/>
            <person name="Yokobori S."/>
            <person name="Miyagawa K."/>
            <person name="Suzuki Y."/>
            <person name="Kubo T."/>
            <person name="Oyama M."/>
            <person name="Kohara Y."/>
            <person name="Fujiyama A."/>
            <person name="Arakawa K."/>
            <person name="Katayama T."/>
            <person name="Toyoda A."/>
            <person name="Kunieda T."/>
        </authorList>
    </citation>
    <scope>NUCLEOTIDE SEQUENCE [LARGE SCALE GENOMIC DNA]</scope>
    <source>
        <strain evidence="4 5">YOKOZUNA-1</strain>
    </source>
</reference>
<dbReference type="PANTHER" id="PTHR11096:SF0">
    <property type="entry name" value="RNA 3'-TERMINAL PHOSPHATE CYCLASE"/>
    <property type="match status" value="1"/>
</dbReference>
<dbReference type="STRING" id="947166.A0A1D1VVS1"/>
<dbReference type="InterPro" id="IPR013791">
    <property type="entry name" value="RNA3'-term_phos_cycl_insert"/>
</dbReference>
<dbReference type="Pfam" id="PF05189">
    <property type="entry name" value="RTC_insert"/>
    <property type="match status" value="1"/>
</dbReference>